<keyword evidence="4" id="KW-1185">Reference proteome</keyword>
<dbReference type="Proteomes" id="UP001500483">
    <property type="component" value="Unassembled WGS sequence"/>
</dbReference>
<reference evidence="2" key="3">
    <citation type="submission" date="2023-12" db="EMBL/GenBank/DDBJ databases">
        <authorList>
            <person name="Sun Q."/>
            <person name="Inoue M."/>
        </authorList>
    </citation>
    <scope>NUCLEOTIDE SEQUENCE</scope>
    <source>
        <strain evidence="2">JCM 9687</strain>
    </source>
</reference>
<sequence>MKAGYRNLHWCGDVTLPAAPPRTRPALPGPGSRRVRTVSHRLTRRRRAAHPVGPVLPHLPPTIIRAAPLDVGTGPVAAVARRGERCRGARMTTAGSRTSSRDGLALRYEAWLEARRTVQDDMQFLSKGAKPGDPPFWI</sequence>
<evidence type="ECO:0000313" key="4">
    <source>
        <dbReference type="Proteomes" id="UP001500483"/>
    </source>
</evidence>
<accession>A0ABP6RLQ8</accession>
<comment type="caution">
    <text evidence="2">The sequence shown here is derived from an EMBL/GenBank/DDBJ whole genome shotgun (WGS) entry which is preliminary data.</text>
</comment>
<name>A0ABP6RLQ8_9PSEU</name>
<gene>
    <name evidence="2" type="ORF">GCM10020366_09010</name>
    <name evidence="3" type="ORF">GCM10020366_38800</name>
</gene>
<evidence type="ECO:0000313" key="2">
    <source>
        <dbReference type="EMBL" id="GAA3353938.1"/>
    </source>
</evidence>
<dbReference type="EMBL" id="BAAAYK010000038">
    <property type="protein sequence ID" value="GAA3360111.1"/>
    <property type="molecule type" value="Genomic_DNA"/>
</dbReference>
<proteinExistence type="predicted"/>
<reference evidence="4" key="2">
    <citation type="journal article" date="2019" name="Int. J. Syst. Evol. Microbiol.">
        <title>The Global Catalogue of Microorganisms (GCM) 10K type strain sequencing project: providing services to taxonomists for standard genome sequencing and annotation.</title>
        <authorList>
            <consortium name="The Broad Institute Genomics Platform"/>
            <consortium name="The Broad Institute Genome Sequencing Center for Infectious Disease"/>
            <person name="Wu L."/>
            <person name="Ma J."/>
        </authorList>
    </citation>
    <scope>NUCLEOTIDE SEQUENCE [LARGE SCALE GENOMIC DNA]</scope>
    <source>
        <strain evidence="4">JCM 9687</strain>
    </source>
</reference>
<dbReference type="EMBL" id="BAAAYK010000025">
    <property type="protein sequence ID" value="GAA3353938.1"/>
    <property type="molecule type" value="Genomic_DNA"/>
</dbReference>
<evidence type="ECO:0000256" key="1">
    <source>
        <dbReference type="SAM" id="MobiDB-lite"/>
    </source>
</evidence>
<protein>
    <submittedName>
        <fullName evidence="2">Uncharacterized protein</fullName>
    </submittedName>
</protein>
<organism evidence="2 4">
    <name type="scientific">Saccharopolyspora gregorii</name>
    <dbReference type="NCBI Taxonomy" id="33914"/>
    <lineage>
        <taxon>Bacteria</taxon>
        <taxon>Bacillati</taxon>
        <taxon>Actinomycetota</taxon>
        <taxon>Actinomycetes</taxon>
        <taxon>Pseudonocardiales</taxon>
        <taxon>Pseudonocardiaceae</taxon>
        <taxon>Saccharopolyspora</taxon>
    </lineage>
</organism>
<feature type="compositionally biased region" description="Basic residues" evidence="1">
    <location>
        <begin position="33"/>
        <end position="49"/>
    </location>
</feature>
<evidence type="ECO:0000313" key="3">
    <source>
        <dbReference type="EMBL" id="GAA3360111.1"/>
    </source>
</evidence>
<feature type="region of interest" description="Disordered" evidence="1">
    <location>
        <begin position="14"/>
        <end position="54"/>
    </location>
</feature>
<reference evidence="2" key="1">
    <citation type="journal article" date="2014" name="Int. J. Syst. Evol. Microbiol.">
        <title>Complete genome of a new Firmicutes species belonging to the dominant human colonic microbiota ('Ruminococcus bicirculans') reveals two chromosomes and a selective capacity to utilize plant glucans.</title>
        <authorList>
            <consortium name="NISC Comparative Sequencing Program"/>
            <person name="Wegmann U."/>
            <person name="Louis P."/>
            <person name="Goesmann A."/>
            <person name="Henrissat B."/>
            <person name="Duncan S.H."/>
            <person name="Flint H.J."/>
        </authorList>
    </citation>
    <scope>NUCLEOTIDE SEQUENCE</scope>
    <source>
        <strain evidence="2">JCM 9687</strain>
    </source>
</reference>